<protein>
    <submittedName>
        <fullName evidence="2">Transcriptional regulator, CarD family</fullName>
    </submittedName>
</protein>
<dbReference type="InterPro" id="IPR042215">
    <property type="entry name" value="CarD-like_C"/>
</dbReference>
<name>A0A1Y6B269_9BACT</name>
<organism evidence="2 3">
    <name type="scientific">Pseudobacteriovorax antillogorgiicola</name>
    <dbReference type="NCBI Taxonomy" id="1513793"/>
    <lineage>
        <taxon>Bacteria</taxon>
        <taxon>Pseudomonadati</taxon>
        <taxon>Bdellovibrionota</taxon>
        <taxon>Oligoflexia</taxon>
        <taxon>Oligoflexales</taxon>
        <taxon>Pseudobacteriovoracaceae</taxon>
        <taxon>Pseudobacteriovorax</taxon>
    </lineage>
</organism>
<dbReference type="SMART" id="SM01058">
    <property type="entry name" value="CarD_TRCF"/>
    <property type="match status" value="1"/>
</dbReference>
<dbReference type="InterPro" id="IPR036101">
    <property type="entry name" value="CarD-like/TRCF_RID_sf"/>
</dbReference>
<dbReference type="EMBL" id="FWZT01000001">
    <property type="protein sequence ID" value="SME87864.1"/>
    <property type="molecule type" value="Genomic_DNA"/>
</dbReference>
<dbReference type="SUPFAM" id="SSF141259">
    <property type="entry name" value="CarD-like"/>
    <property type="match status" value="1"/>
</dbReference>
<dbReference type="GO" id="GO:0009303">
    <property type="term" value="P:rRNA transcription"/>
    <property type="evidence" value="ECO:0007669"/>
    <property type="project" value="TreeGrafter"/>
</dbReference>
<evidence type="ECO:0000313" key="3">
    <source>
        <dbReference type="Proteomes" id="UP000192907"/>
    </source>
</evidence>
<dbReference type="RefSeq" id="WP_132314811.1">
    <property type="nucleotide sequence ID" value="NZ_FWZT01000001.1"/>
</dbReference>
<reference evidence="3" key="1">
    <citation type="submission" date="2017-04" db="EMBL/GenBank/DDBJ databases">
        <authorList>
            <person name="Varghese N."/>
            <person name="Submissions S."/>
        </authorList>
    </citation>
    <scope>NUCLEOTIDE SEQUENCE [LARGE SCALE GENOMIC DNA]</scope>
    <source>
        <strain evidence="3">RKEM611</strain>
    </source>
</reference>
<evidence type="ECO:0000259" key="1">
    <source>
        <dbReference type="SMART" id="SM01058"/>
    </source>
</evidence>
<proteinExistence type="predicted"/>
<dbReference type="STRING" id="1513793.SAMN06296036_10145"/>
<dbReference type="InterPro" id="IPR003711">
    <property type="entry name" value="CarD-like/TRCF_RID"/>
</dbReference>
<accession>A0A1Y6B269</accession>
<dbReference type="Gene3D" id="1.20.58.1290">
    <property type="entry name" value="CarD-like, C-terminal domain"/>
    <property type="match status" value="1"/>
</dbReference>
<dbReference type="Pfam" id="PF21095">
    <property type="entry name" value="CarD_C"/>
    <property type="match status" value="1"/>
</dbReference>
<dbReference type="InterPro" id="IPR052531">
    <property type="entry name" value="CarD-like_regulator"/>
</dbReference>
<keyword evidence="3" id="KW-1185">Reference proteome</keyword>
<dbReference type="Proteomes" id="UP000192907">
    <property type="component" value="Unassembled WGS sequence"/>
</dbReference>
<dbReference type="OrthoDB" id="5292897at2"/>
<evidence type="ECO:0000313" key="2">
    <source>
        <dbReference type="EMBL" id="SME87864.1"/>
    </source>
</evidence>
<dbReference type="PANTHER" id="PTHR38447:SF1">
    <property type="entry name" value="RNA POLYMERASE-BINDING TRANSCRIPTION FACTOR CARD"/>
    <property type="match status" value="1"/>
</dbReference>
<gene>
    <name evidence="2" type="ORF">SAMN06296036_10145</name>
</gene>
<dbReference type="Pfam" id="PF02559">
    <property type="entry name" value="CarD_TRCF_RID"/>
    <property type="match status" value="1"/>
</dbReference>
<dbReference type="Gene3D" id="2.40.10.170">
    <property type="match status" value="1"/>
</dbReference>
<dbReference type="AlphaFoldDB" id="A0A1Y6B269"/>
<dbReference type="PANTHER" id="PTHR38447">
    <property type="entry name" value="TRANSCRIPTION FACTOR YDEB-RELATED"/>
    <property type="match status" value="1"/>
</dbReference>
<sequence>MVFECGHKVVHKTHGVGEIQGTEILELGGHQQDYYILKIISTGLKVRFPKQSSQQIVRSLVSELEINKIFEIISSPAKSYSMVWNRRKKEFNEKINSGSIFEIAEVYRDLKNKTDGKELSFGEKEMMEKAKARLVSEIAAARSVSDDEISGLIDETKVS</sequence>
<dbReference type="InterPro" id="IPR048792">
    <property type="entry name" value="CarD_C"/>
</dbReference>
<feature type="domain" description="CarD-like/TRCF RNAP-interacting" evidence="1">
    <location>
        <begin position="2"/>
        <end position="111"/>
    </location>
</feature>